<name>A0AAW6DYJ2_9FIRM</name>
<sequence length="55" mass="5903">MKLSEAVDKNGAYDVYGASGLIGKIDFFHQGEPYVAIVKDGVGIGRTMLLKKTSL</sequence>
<reference evidence="1" key="1">
    <citation type="submission" date="2023-01" db="EMBL/GenBank/DDBJ databases">
        <title>Human gut microbiome strain richness.</title>
        <authorList>
            <person name="Chen-Liaw A."/>
        </authorList>
    </citation>
    <scope>NUCLEOTIDE SEQUENCE</scope>
    <source>
        <strain evidence="1">D59st1_B8_D59t2_181005</strain>
    </source>
</reference>
<dbReference type="Proteomes" id="UP001211421">
    <property type="component" value="Unassembled WGS sequence"/>
</dbReference>
<organism evidence="1 2">
    <name type="scientific">Ruminococcus bicirculans</name>
    <name type="common">ex Wegman et al. 2014</name>
    <dbReference type="NCBI Taxonomy" id="1160721"/>
    <lineage>
        <taxon>Bacteria</taxon>
        <taxon>Bacillati</taxon>
        <taxon>Bacillota</taxon>
        <taxon>Clostridia</taxon>
        <taxon>Eubacteriales</taxon>
        <taxon>Oscillospiraceae</taxon>
        <taxon>Ruminococcus</taxon>
    </lineage>
</organism>
<evidence type="ECO:0000313" key="2">
    <source>
        <dbReference type="Proteomes" id="UP001211421"/>
    </source>
</evidence>
<evidence type="ECO:0000313" key="1">
    <source>
        <dbReference type="EMBL" id="MDB8742548.1"/>
    </source>
</evidence>
<accession>A0AAW6DYJ2</accession>
<proteinExistence type="predicted"/>
<protein>
    <submittedName>
        <fullName evidence="1">Uncharacterized protein</fullName>
    </submittedName>
</protein>
<gene>
    <name evidence="1" type="ORF">PNV70_10795</name>
</gene>
<dbReference type="AlphaFoldDB" id="A0AAW6DYJ2"/>
<dbReference type="EMBL" id="JAQMLS010000007">
    <property type="protein sequence ID" value="MDB8742548.1"/>
    <property type="molecule type" value="Genomic_DNA"/>
</dbReference>
<dbReference type="RefSeq" id="WP_171028901.1">
    <property type="nucleotide sequence ID" value="NZ_JAYBGR010000015.1"/>
</dbReference>
<comment type="caution">
    <text evidence="1">The sequence shown here is derived from an EMBL/GenBank/DDBJ whole genome shotgun (WGS) entry which is preliminary data.</text>
</comment>